<feature type="domain" description="Prepilin type IV endopeptidase peptidase" evidence="4">
    <location>
        <begin position="32"/>
        <end position="138"/>
    </location>
</feature>
<evidence type="ECO:0000313" key="5">
    <source>
        <dbReference type="EMBL" id="MEF3366957.1"/>
    </source>
</evidence>
<accession>A0ABU7XIT9</accession>
<dbReference type="InterPro" id="IPR014032">
    <property type="entry name" value="Peptidase_A24A_bac"/>
</dbReference>
<proteinExistence type="inferred from homology"/>
<gene>
    <name evidence="5" type="ORF">V3H18_10470</name>
</gene>
<keyword evidence="6" id="KW-1185">Reference proteome</keyword>
<evidence type="ECO:0000256" key="1">
    <source>
        <dbReference type="ARBA" id="ARBA00005801"/>
    </source>
</evidence>
<evidence type="ECO:0000313" key="6">
    <source>
        <dbReference type="Proteomes" id="UP001350748"/>
    </source>
</evidence>
<feature type="transmembrane region" description="Helical" evidence="3">
    <location>
        <begin position="117"/>
        <end position="143"/>
    </location>
</feature>
<dbReference type="RefSeq" id="WP_332081979.1">
    <property type="nucleotide sequence ID" value="NZ_JAZHYN010000028.1"/>
</dbReference>
<comment type="similarity">
    <text evidence="1 2">Belongs to the peptidase A24 family.</text>
</comment>
<keyword evidence="3" id="KW-1133">Transmembrane helix</keyword>
<dbReference type="PANTHER" id="PTHR30487:SF0">
    <property type="entry name" value="PREPILIN LEADER PEPTIDASE_N-METHYLTRANSFERASE-RELATED"/>
    <property type="match status" value="1"/>
</dbReference>
<feature type="transmembrane region" description="Helical" evidence="3">
    <location>
        <begin position="55"/>
        <end position="71"/>
    </location>
</feature>
<dbReference type="EMBL" id="JAZHYN010000028">
    <property type="protein sequence ID" value="MEF3366957.1"/>
    <property type="molecule type" value="Genomic_DNA"/>
</dbReference>
<organism evidence="5 6">
    <name type="scientific">Methylocystis borbori</name>
    <dbReference type="NCBI Taxonomy" id="3118750"/>
    <lineage>
        <taxon>Bacteria</taxon>
        <taxon>Pseudomonadati</taxon>
        <taxon>Pseudomonadota</taxon>
        <taxon>Alphaproteobacteria</taxon>
        <taxon>Hyphomicrobiales</taxon>
        <taxon>Methylocystaceae</taxon>
        <taxon>Methylocystis</taxon>
    </lineage>
</organism>
<dbReference type="PRINTS" id="PR00864">
    <property type="entry name" value="PREPILNPTASE"/>
</dbReference>
<dbReference type="Pfam" id="PF01478">
    <property type="entry name" value="Peptidase_A24"/>
    <property type="match status" value="1"/>
</dbReference>
<dbReference type="InterPro" id="IPR050882">
    <property type="entry name" value="Prepilin_peptidase/N-MTase"/>
</dbReference>
<dbReference type="EC" id="3.4.23.-" evidence="5"/>
<dbReference type="PANTHER" id="PTHR30487">
    <property type="entry name" value="TYPE 4 PREPILIN-LIKE PROTEINS LEADER PEPTIDE-PROCESSING ENZYME"/>
    <property type="match status" value="1"/>
</dbReference>
<comment type="caution">
    <text evidence="5">The sequence shown here is derived from an EMBL/GenBank/DDBJ whole genome shotgun (WGS) entry which is preliminary data.</text>
</comment>
<sequence>MLTPAIWAAFLALFRLFAELGELRLFVLPSLALFTALCLVSLFDARYFVIPDGPVVFLALTGAATILASAPEEAVNRFAAAATGFAALRLFGRGYEALRGTPGVGEGDAKLFGAAGLWLGFAGLPSCLIYAALSALIAAALAASRGLLRNPREPIAFGPHLALGLWLAWAVGPLEMG</sequence>
<dbReference type="Gene3D" id="1.20.120.1220">
    <property type="match status" value="1"/>
</dbReference>
<feature type="transmembrane region" description="Helical" evidence="3">
    <location>
        <begin position="28"/>
        <end position="48"/>
    </location>
</feature>
<protein>
    <submittedName>
        <fullName evidence="5">A24 family peptidase</fullName>
        <ecNumber evidence="5">3.4.23.-</ecNumber>
    </submittedName>
</protein>
<dbReference type="InterPro" id="IPR000045">
    <property type="entry name" value="Prepilin_IV_endopep_pep"/>
</dbReference>
<keyword evidence="3" id="KW-0472">Membrane</keyword>
<name>A0ABU7XIT9_9HYPH</name>
<feature type="transmembrane region" description="Helical" evidence="3">
    <location>
        <begin position="155"/>
        <end position="172"/>
    </location>
</feature>
<keyword evidence="5" id="KW-0378">Hydrolase</keyword>
<dbReference type="Proteomes" id="UP001350748">
    <property type="component" value="Unassembled WGS sequence"/>
</dbReference>
<evidence type="ECO:0000256" key="3">
    <source>
        <dbReference type="SAM" id="Phobius"/>
    </source>
</evidence>
<dbReference type="GO" id="GO:0016787">
    <property type="term" value="F:hydrolase activity"/>
    <property type="evidence" value="ECO:0007669"/>
    <property type="project" value="UniProtKB-KW"/>
</dbReference>
<reference evidence="5 6" key="1">
    <citation type="submission" date="2024-02" db="EMBL/GenBank/DDBJ databases">
        <authorList>
            <person name="Grouzdev D."/>
        </authorList>
    </citation>
    <scope>NUCLEOTIDE SEQUENCE [LARGE SCALE GENOMIC DNA]</scope>
    <source>
        <strain evidence="5 6">9N</strain>
    </source>
</reference>
<evidence type="ECO:0000259" key="4">
    <source>
        <dbReference type="Pfam" id="PF01478"/>
    </source>
</evidence>
<keyword evidence="3" id="KW-0812">Transmembrane</keyword>
<evidence type="ECO:0000256" key="2">
    <source>
        <dbReference type="RuleBase" id="RU003793"/>
    </source>
</evidence>